<proteinExistence type="predicted"/>
<feature type="transmembrane region" description="Helical" evidence="5">
    <location>
        <begin position="245"/>
        <end position="261"/>
    </location>
</feature>
<evidence type="ECO:0000259" key="6">
    <source>
        <dbReference type="Pfam" id="PF04116"/>
    </source>
</evidence>
<sequence>MDVVLEVFDTFLFDRMYATVLPVSQSVQSQYALSQQTPNATYSSMLETPTPYNWQYHPASQMLSFSPSQYAYMSQWPRDSIYRQAVSLFLITWLFGIVIYFTCASLSYYFVFDKTAFQHPKFLRNQMSMEIKQSISSFPGMALLTVPFFLAEVRGYSKIYDTTAEGPGMWYNFFQFPLFICFTDFFIYLIHRGLHHPLVYKTLHKPHHKWIMPTPYASHAFHPVDGWSQSVPYHVFPFVFPLQKFAYIFLFVFINIWTVMIHDGEYISQSVVVNGAACHTMHHLYFNYNYGQFTTLWDRLGGSYRKPNEELFRRETKMGKAEWDRQKVEMETIVKEVEGEDDRKYEPVDSKKEQ</sequence>
<keyword evidence="2 5" id="KW-0812">Transmembrane</keyword>
<organism evidence="7 8">
    <name type="scientific">Rhizodiscina lignyota</name>
    <dbReference type="NCBI Taxonomy" id="1504668"/>
    <lineage>
        <taxon>Eukaryota</taxon>
        <taxon>Fungi</taxon>
        <taxon>Dikarya</taxon>
        <taxon>Ascomycota</taxon>
        <taxon>Pezizomycotina</taxon>
        <taxon>Dothideomycetes</taxon>
        <taxon>Pleosporomycetidae</taxon>
        <taxon>Aulographales</taxon>
        <taxon>Rhizodiscinaceae</taxon>
        <taxon>Rhizodiscina</taxon>
    </lineage>
</organism>
<gene>
    <name evidence="7" type="ORF">NA57DRAFT_47430</name>
</gene>
<dbReference type="Pfam" id="PF04116">
    <property type="entry name" value="FA_hydroxylase"/>
    <property type="match status" value="1"/>
</dbReference>
<comment type="caution">
    <text evidence="7">The sequence shown here is derived from an EMBL/GenBank/DDBJ whole genome shotgun (WGS) entry which is preliminary data.</text>
</comment>
<evidence type="ECO:0000256" key="2">
    <source>
        <dbReference type="ARBA" id="ARBA00022692"/>
    </source>
</evidence>
<dbReference type="OrthoDB" id="6354873at2759"/>
<evidence type="ECO:0000313" key="8">
    <source>
        <dbReference type="Proteomes" id="UP000799772"/>
    </source>
</evidence>
<keyword evidence="4 5" id="KW-0472">Membrane</keyword>
<keyword evidence="8" id="KW-1185">Reference proteome</keyword>
<evidence type="ECO:0000256" key="4">
    <source>
        <dbReference type="ARBA" id="ARBA00023136"/>
    </source>
</evidence>
<dbReference type="Proteomes" id="UP000799772">
    <property type="component" value="Unassembled WGS sequence"/>
</dbReference>
<accession>A0A9P4I510</accession>
<dbReference type="InterPro" id="IPR006694">
    <property type="entry name" value="Fatty_acid_hydroxylase"/>
</dbReference>
<dbReference type="GO" id="GO:0008610">
    <property type="term" value="P:lipid biosynthetic process"/>
    <property type="evidence" value="ECO:0007669"/>
    <property type="project" value="InterPro"/>
</dbReference>
<dbReference type="GO" id="GO:0016491">
    <property type="term" value="F:oxidoreductase activity"/>
    <property type="evidence" value="ECO:0007669"/>
    <property type="project" value="InterPro"/>
</dbReference>
<evidence type="ECO:0000313" key="7">
    <source>
        <dbReference type="EMBL" id="KAF2093959.1"/>
    </source>
</evidence>
<name>A0A9P4I510_9PEZI</name>
<dbReference type="InterPro" id="IPR050307">
    <property type="entry name" value="Sterol_Desaturase_Related"/>
</dbReference>
<reference evidence="7" key="1">
    <citation type="journal article" date="2020" name="Stud. Mycol.">
        <title>101 Dothideomycetes genomes: a test case for predicting lifestyles and emergence of pathogens.</title>
        <authorList>
            <person name="Haridas S."/>
            <person name="Albert R."/>
            <person name="Binder M."/>
            <person name="Bloem J."/>
            <person name="Labutti K."/>
            <person name="Salamov A."/>
            <person name="Andreopoulos B."/>
            <person name="Baker S."/>
            <person name="Barry K."/>
            <person name="Bills G."/>
            <person name="Bluhm B."/>
            <person name="Cannon C."/>
            <person name="Castanera R."/>
            <person name="Culley D."/>
            <person name="Daum C."/>
            <person name="Ezra D."/>
            <person name="Gonzalez J."/>
            <person name="Henrissat B."/>
            <person name="Kuo A."/>
            <person name="Liang C."/>
            <person name="Lipzen A."/>
            <person name="Lutzoni F."/>
            <person name="Magnuson J."/>
            <person name="Mondo S."/>
            <person name="Nolan M."/>
            <person name="Ohm R."/>
            <person name="Pangilinan J."/>
            <person name="Park H.-J."/>
            <person name="Ramirez L."/>
            <person name="Alfaro M."/>
            <person name="Sun H."/>
            <person name="Tritt A."/>
            <person name="Yoshinaga Y."/>
            <person name="Zwiers L.-H."/>
            <person name="Turgeon B."/>
            <person name="Goodwin S."/>
            <person name="Spatafora J."/>
            <person name="Crous P."/>
            <person name="Grigoriev I."/>
        </authorList>
    </citation>
    <scope>NUCLEOTIDE SEQUENCE</scope>
    <source>
        <strain evidence="7">CBS 133067</strain>
    </source>
</reference>
<feature type="transmembrane region" description="Helical" evidence="5">
    <location>
        <begin position="170"/>
        <end position="190"/>
    </location>
</feature>
<dbReference type="AlphaFoldDB" id="A0A9P4I510"/>
<feature type="domain" description="Fatty acid hydroxylase" evidence="6">
    <location>
        <begin position="177"/>
        <end position="302"/>
    </location>
</feature>
<protein>
    <recommendedName>
        <fullName evidence="6">Fatty acid hydroxylase domain-containing protein</fullName>
    </recommendedName>
</protein>
<keyword evidence="3 5" id="KW-1133">Transmembrane helix</keyword>
<dbReference type="PANTHER" id="PTHR11863">
    <property type="entry name" value="STEROL DESATURASE"/>
    <property type="match status" value="1"/>
</dbReference>
<comment type="subcellular location">
    <subcellularLocation>
        <location evidence="1">Membrane</location>
    </subcellularLocation>
</comment>
<evidence type="ECO:0000256" key="5">
    <source>
        <dbReference type="SAM" id="Phobius"/>
    </source>
</evidence>
<dbReference type="GO" id="GO:0016020">
    <property type="term" value="C:membrane"/>
    <property type="evidence" value="ECO:0007669"/>
    <property type="project" value="UniProtKB-SubCell"/>
</dbReference>
<feature type="transmembrane region" description="Helical" evidence="5">
    <location>
        <begin position="131"/>
        <end position="150"/>
    </location>
</feature>
<dbReference type="EMBL" id="ML978136">
    <property type="protein sequence ID" value="KAF2093959.1"/>
    <property type="molecule type" value="Genomic_DNA"/>
</dbReference>
<evidence type="ECO:0000256" key="1">
    <source>
        <dbReference type="ARBA" id="ARBA00004370"/>
    </source>
</evidence>
<feature type="transmembrane region" description="Helical" evidence="5">
    <location>
        <begin position="88"/>
        <end position="111"/>
    </location>
</feature>
<dbReference type="GO" id="GO:0005506">
    <property type="term" value="F:iron ion binding"/>
    <property type="evidence" value="ECO:0007669"/>
    <property type="project" value="InterPro"/>
</dbReference>
<evidence type="ECO:0000256" key="3">
    <source>
        <dbReference type="ARBA" id="ARBA00022989"/>
    </source>
</evidence>